<evidence type="ECO:0000313" key="2">
    <source>
        <dbReference type="EMBL" id="ART98425.1"/>
    </source>
</evidence>
<dbReference type="Proteomes" id="UP000195798">
    <property type="component" value="Chromosome"/>
</dbReference>
<organism evidence="3 5">
    <name type="scientific">Lactobacillus gasseri</name>
    <dbReference type="NCBI Taxonomy" id="1596"/>
    <lineage>
        <taxon>Bacteria</taxon>
        <taxon>Bacillati</taxon>
        <taxon>Bacillota</taxon>
        <taxon>Bacilli</taxon>
        <taxon>Lactobacillales</taxon>
        <taxon>Lactobacillaceae</taxon>
        <taxon>Lactobacillus</taxon>
    </lineage>
</organism>
<sequence length="267" mass="30340">MIRPNVLPLEHVPNARDLGGYVGFDGRKIKMHRLLRTGKLCQMTKEDETFLLNYGLTKIIDLRSPKEIKITPDVIPAGIEHIDNPIHGNQSAETDQKIAQLKKTYTKDQYAGFKTMCHQYYSSVSQEYSQKAFRSLLNIFANTKDGAIIFHCSEGKDRTGLATVLILYLLGVDMETIRQDYLFSNLMLGRYQAMMNQKIIDEGGGVVLRANVRSLASVANEYLDTALLLIDEKYDGLDNYIKNVLKIDDELIQSLRELYLEPKKASK</sequence>
<dbReference type="AlphaFoldDB" id="A0A1Y0E494"/>
<comment type="similarity">
    <text evidence="1">Belongs to the protein-tyrosine phosphatase family.</text>
</comment>
<dbReference type="Gene3D" id="3.90.190.10">
    <property type="entry name" value="Protein tyrosine phosphatase superfamily"/>
    <property type="match status" value="1"/>
</dbReference>
<dbReference type="RefSeq" id="WP_020807089.1">
    <property type="nucleotide sequence ID" value="NZ_CABHMU010000033.1"/>
</dbReference>
<dbReference type="EMBL" id="CP071801">
    <property type="protein sequence ID" value="QTD67296.1"/>
    <property type="molecule type" value="Genomic_DNA"/>
</dbReference>
<accession>A0A1Y0E494</accession>
<dbReference type="Proteomes" id="UP000663932">
    <property type="component" value="Chromosome"/>
</dbReference>
<dbReference type="Pfam" id="PF13350">
    <property type="entry name" value="Y_phosphatase3"/>
    <property type="match status" value="1"/>
</dbReference>
<dbReference type="InterPro" id="IPR029021">
    <property type="entry name" value="Prot-tyrosine_phosphatase-like"/>
</dbReference>
<evidence type="ECO:0000313" key="3">
    <source>
        <dbReference type="EMBL" id="QTD67296.1"/>
    </source>
</evidence>
<dbReference type="PANTHER" id="PTHR31126">
    <property type="entry name" value="TYROSINE-PROTEIN PHOSPHATASE"/>
    <property type="match status" value="1"/>
</dbReference>
<dbReference type="InterPro" id="IPR016130">
    <property type="entry name" value="Tyr_Pase_AS"/>
</dbReference>
<dbReference type="GO" id="GO:0004721">
    <property type="term" value="F:phosphoprotein phosphatase activity"/>
    <property type="evidence" value="ECO:0007669"/>
    <property type="project" value="InterPro"/>
</dbReference>
<reference evidence="3" key="2">
    <citation type="submission" date="2021-03" db="EMBL/GenBank/DDBJ databases">
        <title>Whole genome sequence of Lactobacillus gasseri HL75.</title>
        <authorList>
            <person name="Kim J.-M."/>
            <person name="Chung S.H."/>
            <person name="Kim J.-S."/>
        </authorList>
    </citation>
    <scope>NUCLEOTIDE SEQUENCE</scope>
    <source>
        <strain evidence="3">HL75</strain>
    </source>
</reference>
<dbReference type="EMBL" id="CP021427">
    <property type="protein sequence ID" value="ART98425.1"/>
    <property type="molecule type" value="Genomic_DNA"/>
</dbReference>
<reference evidence="2 4" key="1">
    <citation type="submission" date="2017-05" db="EMBL/GenBank/DDBJ databases">
        <authorList>
            <person name="Oh N.-S."/>
        </authorList>
    </citation>
    <scope>NUCLEOTIDE SEQUENCE [LARGE SCALE GENOMIC DNA]</scope>
    <source>
        <strain evidence="2 4">4M13</strain>
    </source>
</reference>
<evidence type="ECO:0000256" key="1">
    <source>
        <dbReference type="ARBA" id="ARBA00009580"/>
    </source>
</evidence>
<dbReference type="PANTHER" id="PTHR31126:SF1">
    <property type="entry name" value="TYROSINE SPECIFIC PROTEIN PHOSPHATASES DOMAIN-CONTAINING PROTEIN"/>
    <property type="match status" value="1"/>
</dbReference>
<protein>
    <submittedName>
        <fullName evidence="2">Protein-tyrosine-phosphatase</fullName>
    </submittedName>
    <submittedName>
        <fullName evidence="3">Tyrosine-protein phosphatase</fullName>
    </submittedName>
</protein>
<evidence type="ECO:0000313" key="5">
    <source>
        <dbReference type="Proteomes" id="UP000663932"/>
    </source>
</evidence>
<gene>
    <name evidence="2" type="ORF">CCE30_05575</name>
    <name evidence="3" type="ORF">J3E67_001750</name>
</gene>
<dbReference type="OrthoDB" id="1188001at2"/>
<evidence type="ECO:0000313" key="4">
    <source>
        <dbReference type="Proteomes" id="UP000195798"/>
    </source>
</evidence>
<dbReference type="PROSITE" id="PS00383">
    <property type="entry name" value="TYR_PHOSPHATASE_1"/>
    <property type="match status" value="1"/>
</dbReference>
<dbReference type="SUPFAM" id="SSF52799">
    <property type="entry name" value="(Phosphotyrosine protein) phosphatases II"/>
    <property type="match status" value="1"/>
</dbReference>
<name>A0A1Y0E494_LACGS</name>
<proteinExistence type="inferred from homology"/>
<dbReference type="InterPro" id="IPR026893">
    <property type="entry name" value="Tyr/Ser_Pase_IphP-type"/>
</dbReference>